<evidence type="ECO:0000256" key="1">
    <source>
        <dbReference type="SAM" id="Coils"/>
    </source>
</evidence>
<accession>A0A8S1MY04</accession>
<keyword evidence="1" id="KW-0175">Coiled coil</keyword>
<dbReference type="Proteomes" id="UP000688137">
    <property type="component" value="Unassembled WGS sequence"/>
</dbReference>
<dbReference type="EMBL" id="CAJJDM010000078">
    <property type="protein sequence ID" value="CAD8085737.1"/>
    <property type="molecule type" value="Genomic_DNA"/>
</dbReference>
<sequence>MHEETNSFTSSVLSDNPMMSEQDAQIIVQSYNQTIQSLVKENDVLQKKLDEYVQNEKEEEQKLLQTKHQYEKQIARMEQLKQQQLVIDQEREQIFTSPVFEQQKQLVPNAVNYLYEFLHQDQKQPSHTNIIHNQGMDTQNSLMQFDEDVSPGIEQNDPQLLKDLHKQKEELGNQKNQLISQILESISKYAELQLQKCSKKECQQCHLLYNPRTNYIDSCLFHSGKLKFYSCKKCGADDYYTCCNKCIRCSEGCKTNFHQPKP</sequence>
<comment type="caution">
    <text evidence="2">The sequence shown here is derived from an EMBL/GenBank/DDBJ whole genome shotgun (WGS) entry which is preliminary data.</text>
</comment>
<evidence type="ECO:0000313" key="3">
    <source>
        <dbReference type="Proteomes" id="UP000688137"/>
    </source>
</evidence>
<name>A0A8S1MY04_PARPR</name>
<feature type="coiled-coil region" evidence="1">
    <location>
        <begin position="28"/>
        <end position="83"/>
    </location>
</feature>
<reference evidence="2" key="1">
    <citation type="submission" date="2021-01" db="EMBL/GenBank/DDBJ databases">
        <authorList>
            <consortium name="Genoscope - CEA"/>
            <person name="William W."/>
        </authorList>
    </citation>
    <scope>NUCLEOTIDE SEQUENCE</scope>
</reference>
<protein>
    <submittedName>
        <fullName evidence="2">Uncharacterized protein</fullName>
    </submittedName>
</protein>
<keyword evidence="3" id="KW-1185">Reference proteome</keyword>
<dbReference type="OMA" id="IGCANSA"/>
<evidence type="ECO:0000313" key="2">
    <source>
        <dbReference type="EMBL" id="CAD8085737.1"/>
    </source>
</evidence>
<dbReference type="AlphaFoldDB" id="A0A8S1MY04"/>
<organism evidence="2 3">
    <name type="scientific">Paramecium primaurelia</name>
    <dbReference type="NCBI Taxonomy" id="5886"/>
    <lineage>
        <taxon>Eukaryota</taxon>
        <taxon>Sar</taxon>
        <taxon>Alveolata</taxon>
        <taxon>Ciliophora</taxon>
        <taxon>Intramacronucleata</taxon>
        <taxon>Oligohymenophorea</taxon>
        <taxon>Peniculida</taxon>
        <taxon>Parameciidae</taxon>
        <taxon>Paramecium</taxon>
    </lineage>
</organism>
<proteinExistence type="predicted"/>
<gene>
    <name evidence="2" type="ORF">PPRIM_AZ9-3.1.T0750032</name>
</gene>